<dbReference type="Pfam" id="PF08550">
    <property type="entry name" value="GATA_AreA"/>
    <property type="match status" value="1"/>
</dbReference>
<feature type="compositionally biased region" description="Basic and acidic residues" evidence="9">
    <location>
        <begin position="467"/>
        <end position="477"/>
    </location>
</feature>
<dbReference type="InterPro" id="IPR039355">
    <property type="entry name" value="Transcription_factor_GATA"/>
</dbReference>
<evidence type="ECO:0000259" key="10">
    <source>
        <dbReference type="PROSITE" id="PS50114"/>
    </source>
</evidence>
<evidence type="ECO:0000256" key="4">
    <source>
        <dbReference type="ARBA" id="ARBA00022833"/>
    </source>
</evidence>
<evidence type="ECO:0000256" key="3">
    <source>
        <dbReference type="ARBA" id="ARBA00022771"/>
    </source>
</evidence>
<keyword evidence="4" id="KW-0862">Zinc</keyword>
<protein>
    <submittedName>
        <fullName evidence="11">BA75_04697T0</fullName>
    </submittedName>
</protein>
<feature type="compositionally biased region" description="Polar residues" evidence="9">
    <location>
        <begin position="385"/>
        <end position="399"/>
    </location>
</feature>
<dbReference type="SMART" id="SM00401">
    <property type="entry name" value="ZnF_GATA"/>
    <property type="match status" value="1"/>
</dbReference>
<dbReference type="EMBL" id="CP014587">
    <property type="protein sequence ID" value="ANZ77276.1"/>
    <property type="molecule type" value="Genomic_DNA"/>
</dbReference>
<feature type="region of interest" description="Disordered" evidence="9">
    <location>
        <begin position="361"/>
        <end position="399"/>
    </location>
</feature>
<dbReference type="Pfam" id="PF00320">
    <property type="entry name" value="GATA"/>
    <property type="match status" value="1"/>
</dbReference>
<evidence type="ECO:0000256" key="7">
    <source>
        <dbReference type="ARBA" id="ARBA00023242"/>
    </source>
</evidence>
<sequence length="615" mass="67359">MKGHELPNIHLDTKVQSNRDIGLSVINDDSNTERELWRMYSKAKTSLPYKSRMENLTWRLMTIKLKNQANNKNNNNSINASNLSQADDATMMGDLPLTAQVADRVGLDSKSLSKKRPAEFSPLVPTQDPGNITRIPAVDLQQRHRVVSKLSASLKSQDSRAPEKSQIHNNAQSFIDNMMMVDETNQSDQSISGTTPWEENGIPFERFDVSSSYDFDGSLNFVSESLPESHLHKGLSSQEFSVPYGLPQSSLPPSISHTSSAVNLDQMNMFSDTSFDISQQPQGHSIHRNHQSNQHIHRMNGNGTPISSHMSQFTDMYSSPGSTLGSTTGSTAQTPSMDAKDSMTYFDSYFNSIGGIGSIGPSNRPTNSHPNQFKRTAGARDSTELSRSIPQNTISIPNPNMSMAQSFGANENTHIEPFQLMNKELTASVKLESQYKEAEGFSSVNSSASGIRRPLSATKKKPTSSRKPKDDGLKLKETNNGIPISCSNCKTQTTPLWRRDPSGKPLCNACGLFLKLHGSVRPLSLKTDVIKKRQRDKNNETKVNGTGKPKPSAKSIGDDQNPPPIPLVKETKDTFSGFDYATNSSANSVGGSANSKNSGKGPDGQGSWEWLTMAL</sequence>
<keyword evidence="12" id="KW-1185">Reference proteome</keyword>
<accession>A0A1B2JGW2</accession>
<feature type="compositionally biased region" description="Basic and acidic residues" evidence="9">
    <location>
        <begin position="530"/>
        <end position="540"/>
    </location>
</feature>
<dbReference type="InterPro" id="IPR000679">
    <property type="entry name" value="Znf_GATA"/>
</dbReference>
<dbReference type="PANTHER" id="PTHR10071">
    <property type="entry name" value="TRANSCRIPTION FACTOR GATA FAMILY MEMBER"/>
    <property type="match status" value="1"/>
</dbReference>
<dbReference type="GO" id="GO:0000981">
    <property type="term" value="F:DNA-binding transcription factor activity, RNA polymerase II-specific"/>
    <property type="evidence" value="ECO:0007669"/>
    <property type="project" value="TreeGrafter"/>
</dbReference>
<comment type="subcellular location">
    <subcellularLocation>
        <location evidence="1">Nucleus</location>
    </subcellularLocation>
</comment>
<keyword evidence="6" id="KW-0804">Transcription</keyword>
<keyword evidence="7" id="KW-0539">Nucleus</keyword>
<dbReference type="PRINTS" id="PR00619">
    <property type="entry name" value="GATAZNFINGER"/>
</dbReference>
<keyword evidence="3 8" id="KW-0863">Zinc-finger</keyword>
<evidence type="ECO:0000256" key="5">
    <source>
        <dbReference type="ARBA" id="ARBA00023015"/>
    </source>
</evidence>
<dbReference type="PROSITE" id="PS00344">
    <property type="entry name" value="GATA_ZN_FINGER_1"/>
    <property type="match status" value="1"/>
</dbReference>
<evidence type="ECO:0000256" key="2">
    <source>
        <dbReference type="ARBA" id="ARBA00022723"/>
    </source>
</evidence>
<evidence type="ECO:0000256" key="9">
    <source>
        <dbReference type="SAM" id="MobiDB-lite"/>
    </source>
</evidence>
<evidence type="ECO:0000313" key="11">
    <source>
        <dbReference type="EMBL" id="ANZ77276.1"/>
    </source>
</evidence>
<feature type="compositionally biased region" description="Low complexity" evidence="9">
    <location>
        <begin position="583"/>
        <end position="600"/>
    </location>
</feature>
<gene>
    <name evidence="11" type="primary">GAT1</name>
    <name evidence="11" type="ORF">ATY40_BA7504697</name>
</gene>
<proteinExistence type="predicted"/>
<dbReference type="CDD" id="cd00202">
    <property type="entry name" value="ZnF_GATA"/>
    <property type="match status" value="1"/>
</dbReference>
<feature type="region of interest" description="Disordered" evidence="9">
    <location>
        <begin position="530"/>
        <end position="611"/>
    </location>
</feature>
<dbReference type="PROSITE" id="PS50114">
    <property type="entry name" value="GATA_ZN_FINGER_2"/>
    <property type="match status" value="1"/>
</dbReference>
<feature type="region of interest" description="Disordered" evidence="9">
    <location>
        <begin position="439"/>
        <end position="478"/>
    </location>
</feature>
<dbReference type="GO" id="GO:0008270">
    <property type="term" value="F:zinc ion binding"/>
    <property type="evidence" value="ECO:0007669"/>
    <property type="project" value="UniProtKB-KW"/>
</dbReference>
<keyword evidence="5" id="KW-0805">Transcription regulation</keyword>
<evidence type="ECO:0000256" key="1">
    <source>
        <dbReference type="ARBA" id="ARBA00004123"/>
    </source>
</evidence>
<dbReference type="GO" id="GO:0000978">
    <property type="term" value="F:RNA polymerase II cis-regulatory region sequence-specific DNA binding"/>
    <property type="evidence" value="ECO:0007669"/>
    <property type="project" value="TreeGrafter"/>
</dbReference>
<dbReference type="OrthoDB" id="515401at2759"/>
<dbReference type="GO" id="GO:0000122">
    <property type="term" value="P:negative regulation of transcription by RNA polymerase II"/>
    <property type="evidence" value="ECO:0007669"/>
    <property type="project" value="TreeGrafter"/>
</dbReference>
<dbReference type="PANTHER" id="PTHR10071:SF281">
    <property type="entry name" value="BOX A-BINDING FACTOR-RELATED"/>
    <property type="match status" value="1"/>
</dbReference>
<dbReference type="FunFam" id="3.30.50.10:FF:000007">
    <property type="entry name" value="Nitrogen regulatory AreA, N-terminal"/>
    <property type="match status" value="1"/>
</dbReference>
<feature type="compositionally biased region" description="Polar residues" evidence="9">
    <location>
        <begin position="363"/>
        <end position="374"/>
    </location>
</feature>
<dbReference type="Proteomes" id="UP000094565">
    <property type="component" value="Chromosome 4"/>
</dbReference>
<reference evidence="11 12" key="1">
    <citation type="submission" date="2016-02" db="EMBL/GenBank/DDBJ databases">
        <title>Comparative genomic and transcriptomic foundation for Pichia pastoris.</title>
        <authorList>
            <person name="Love K.R."/>
            <person name="Shah K.A."/>
            <person name="Whittaker C.A."/>
            <person name="Wu J."/>
            <person name="Bartlett M.C."/>
            <person name="Ma D."/>
            <person name="Leeson R.L."/>
            <person name="Priest M."/>
            <person name="Young S.K."/>
            <person name="Love J.C."/>
        </authorList>
    </citation>
    <scope>NUCLEOTIDE SEQUENCE [LARGE SCALE GENOMIC DNA]</scope>
    <source>
        <strain evidence="11 12">ATCC 28485</strain>
    </source>
</reference>
<keyword evidence="2" id="KW-0479">Metal-binding</keyword>
<dbReference type="SUPFAM" id="SSF57716">
    <property type="entry name" value="Glucocorticoid receptor-like (DNA-binding domain)"/>
    <property type="match status" value="1"/>
</dbReference>
<evidence type="ECO:0000313" key="12">
    <source>
        <dbReference type="Proteomes" id="UP000094565"/>
    </source>
</evidence>
<evidence type="ECO:0000256" key="8">
    <source>
        <dbReference type="PROSITE-ProRule" id="PRU00094"/>
    </source>
</evidence>
<dbReference type="GO" id="GO:0005634">
    <property type="term" value="C:nucleus"/>
    <property type="evidence" value="ECO:0007669"/>
    <property type="project" value="UniProtKB-SubCell"/>
</dbReference>
<feature type="domain" description="GATA-type" evidence="10">
    <location>
        <begin position="485"/>
        <end position="533"/>
    </location>
</feature>
<organism evidence="11 12">
    <name type="scientific">Komagataella pastoris</name>
    <name type="common">Yeast</name>
    <name type="synonym">Pichia pastoris</name>
    <dbReference type="NCBI Taxonomy" id="4922"/>
    <lineage>
        <taxon>Eukaryota</taxon>
        <taxon>Fungi</taxon>
        <taxon>Dikarya</taxon>
        <taxon>Ascomycota</taxon>
        <taxon>Saccharomycotina</taxon>
        <taxon>Pichiomycetes</taxon>
        <taxon>Pichiales</taxon>
        <taxon>Pichiaceae</taxon>
        <taxon>Komagataella</taxon>
    </lineage>
</organism>
<evidence type="ECO:0000256" key="6">
    <source>
        <dbReference type="ARBA" id="ARBA00023163"/>
    </source>
</evidence>
<dbReference type="AlphaFoldDB" id="A0A1B2JGW2"/>
<dbReference type="InterPro" id="IPR013860">
    <property type="entry name" value="AreA_GATA"/>
</dbReference>
<name>A0A1B2JGW2_PICPA</name>
<dbReference type="Gene3D" id="3.30.50.10">
    <property type="entry name" value="Erythroid Transcription Factor GATA-1, subunit A"/>
    <property type="match status" value="1"/>
</dbReference>
<dbReference type="GO" id="GO:0045944">
    <property type="term" value="P:positive regulation of transcription by RNA polymerase II"/>
    <property type="evidence" value="ECO:0007669"/>
    <property type="project" value="TreeGrafter"/>
</dbReference>
<dbReference type="InterPro" id="IPR013088">
    <property type="entry name" value="Znf_NHR/GATA"/>
</dbReference>